<dbReference type="InterPro" id="IPR038152">
    <property type="entry name" value="Carbam_trans_C_sf"/>
</dbReference>
<evidence type="ECO:0000313" key="5">
    <source>
        <dbReference type="Proteomes" id="UP001139450"/>
    </source>
</evidence>
<protein>
    <submittedName>
        <fullName evidence="4">Carbamoyltransferase</fullName>
    </submittedName>
</protein>
<dbReference type="AlphaFoldDB" id="A0A9X1X5F5"/>
<comment type="similarity">
    <text evidence="1">Belongs to the NodU/CmcH family.</text>
</comment>
<feature type="domain" description="Carbamoyltransferase C-terminal" evidence="3">
    <location>
        <begin position="404"/>
        <end position="591"/>
    </location>
</feature>
<comment type="caution">
    <text evidence="4">The sequence shown here is derived from an EMBL/GenBank/DDBJ whole genome shotgun (WGS) entry which is preliminary data.</text>
</comment>
<feature type="domain" description="Carbamoyltransferase" evidence="2">
    <location>
        <begin position="3"/>
        <end position="347"/>
    </location>
</feature>
<sequence length="598" mass="66825">MYILGISAYYHDSAACLVKDGTIVAAVQEERFSRIKNDASFPESAIKYCLSAAGIALTEVDHVVFYEKPFLKFERLLDTIFAFAPHGLRAYLKAMPIWIKDKLFTRGNISKALQQIDQNWKEREGGLLFCEHHSSHAASAFFASPFEKAAILTVDGAGEWVTSSIAVGHGNNTNRIKYINFPHSIGLLYSAFTYYLGFKVNCDEYKVMGLAPYGKPVYRSLIYKCLVDVKADGSFRINMNFFNYASGLTMVNQNFVKLFGNKIRAKDETITKFHMDVAASIQNVTEEILLKIARDIKAKTGCENLCMAGGVALNCVANGKLLRSGIFKNIWVQPAAGDAGGAVGAALFIYYQHLQNKRKIGDENQMQQMLLGPAFSAEEIAHTLNKLNIRYHKLNPDSYLKTVAEKIADGMVVGWFSGRMEFGPRALGARSILADPRDPGMQLKLNLKIKFRESFRPFAPAVLQKYCHVYFNLRVASPYMLFTAPVSQWQLDGDEDDSFAVGVATLKEVRTTIPAVTHVDYSARVQTVDELNGSFYHLLQAFYLVTGCPILINTSFNVMDEPIVCTPEDAVSCFLKTDMDLLAFENILIYKSENLNIH</sequence>
<gene>
    <name evidence="4" type="ORF">MUY27_04790</name>
</gene>
<dbReference type="InterPro" id="IPR031730">
    <property type="entry name" value="Carbam_trans_C"/>
</dbReference>
<dbReference type="Gene3D" id="3.90.870.20">
    <property type="entry name" value="Carbamoyltransferase, C-terminal domain"/>
    <property type="match status" value="1"/>
</dbReference>
<dbReference type="RefSeq" id="WP_245128848.1">
    <property type="nucleotide sequence ID" value="NZ_JALJEJ010000002.1"/>
</dbReference>
<dbReference type="Pfam" id="PF02543">
    <property type="entry name" value="Carbam_trans_N"/>
    <property type="match status" value="1"/>
</dbReference>
<dbReference type="Proteomes" id="UP001139450">
    <property type="component" value="Unassembled WGS sequence"/>
</dbReference>
<dbReference type="EMBL" id="JALJEJ010000002">
    <property type="protein sequence ID" value="MCJ8209014.1"/>
    <property type="molecule type" value="Genomic_DNA"/>
</dbReference>
<evidence type="ECO:0000313" key="4">
    <source>
        <dbReference type="EMBL" id="MCJ8209014.1"/>
    </source>
</evidence>
<dbReference type="CDD" id="cd24098">
    <property type="entry name" value="ASKHA_NBD_TobZ_N"/>
    <property type="match status" value="1"/>
</dbReference>
<dbReference type="PANTHER" id="PTHR34847">
    <property type="entry name" value="NODULATION PROTEIN U"/>
    <property type="match status" value="1"/>
</dbReference>
<dbReference type="GO" id="GO:0003824">
    <property type="term" value="F:catalytic activity"/>
    <property type="evidence" value="ECO:0007669"/>
    <property type="project" value="InterPro"/>
</dbReference>
<dbReference type="Gene3D" id="3.30.420.40">
    <property type="match status" value="2"/>
</dbReference>
<evidence type="ECO:0000259" key="3">
    <source>
        <dbReference type="Pfam" id="PF16861"/>
    </source>
</evidence>
<reference evidence="4" key="1">
    <citation type="submission" date="2022-04" db="EMBL/GenBank/DDBJ databases">
        <title>Mucilaginibacter sp. RS28 isolated from freshwater.</title>
        <authorList>
            <person name="Ko S.-R."/>
        </authorList>
    </citation>
    <scope>NUCLEOTIDE SEQUENCE</scope>
    <source>
        <strain evidence="4">RS28</strain>
    </source>
</reference>
<name>A0A9X1X5F5_9SPHI</name>
<accession>A0A9X1X5F5</accession>
<dbReference type="InterPro" id="IPR003696">
    <property type="entry name" value="Carbtransf_dom"/>
</dbReference>
<proteinExistence type="inferred from homology"/>
<organism evidence="4 5">
    <name type="scientific">Mucilaginibacter straminoryzae</name>
    <dbReference type="NCBI Taxonomy" id="2932774"/>
    <lineage>
        <taxon>Bacteria</taxon>
        <taxon>Pseudomonadati</taxon>
        <taxon>Bacteroidota</taxon>
        <taxon>Sphingobacteriia</taxon>
        <taxon>Sphingobacteriales</taxon>
        <taxon>Sphingobacteriaceae</taxon>
        <taxon>Mucilaginibacter</taxon>
    </lineage>
</organism>
<dbReference type="SUPFAM" id="SSF53067">
    <property type="entry name" value="Actin-like ATPase domain"/>
    <property type="match status" value="1"/>
</dbReference>
<dbReference type="Pfam" id="PF16861">
    <property type="entry name" value="Carbam_trans_C"/>
    <property type="match status" value="1"/>
</dbReference>
<evidence type="ECO:0000256" key="1">
    <source>
        <dbReference type="ARBA" id="ARBA00006129"/>
    </source>
</evidence>
<dbReference type="PANTHER" id="PTHR34847:SF1">
    <property type="entry name" value="NODULATION PROTEIN U"/>
    <property type="match status" value="1"/>
</dbReference>
<dbReference type="InterPro" id="IPR043129">
    <property type="entry name" value="ATPase_NBD"/>
</dbReference>
<dbReference type="InterPro" id="IPR051338">
    <property type="entry name" value="NodU/CmcH_Carbamoyltrnsfr"/>
</dbReference>
<evidence type="ECO:0000259" key="2">
    <source>
        <dbReference type="Pfam" id="PF02543"/>
    </source>
</evidence>
<keyword evidence="5" id="KW-1185">Reference proteome</keyword>